<feature type="transmembrane region" description="Helical" evidence="1">
    <location>
        <begin position="7"/>
        <end position="25"/>
    </location>
</feature>
<evidence type="ECO:0000256" key="1">
    <source>
        <dbReference type="SAM" id="Phobius"/>
    </source>
</evidence>
<protein>
    <submittedName>
        <fullName evidence="2">Uncharacterized protein</fullName>
    </submittedName>
</protein>
<comment type="caution">
    <text evidence="2">The sequence shown here is derived from an EMBL/GenBank/DDBJ whole genome shotgun (WGS) entry which is preliminary data.</text>
</comment>
<feature type="transmembrane region" description="Helical" evidence="1">
    <location>
        <begin position="133"/>
        <end position="151"/>
    </location>
</feature>
<dbReference type="OrthoDB" id="6022998at2"/>
<proteinExistence type="predicted"/>
<reference evidence="2 3" key="1">
    <citation type="submission" date="2019-09" db="EMBL/GenBank/DDBJ databases">
        <title>Polymorphobacter sp. isolated from a lake in China.</title>
        <authorList>
            <person name="Liu Z."/>
        </authorList>
    </citation>
    <scope>NUCLEOTIDE SEQUENCE [LARGE SCALE GENOMIC DNA]</scope>
    <source>
        <strain evidence="2 3">D40P</strain>
    </source>
</reference>
<accession>A0A7C9LFJ4</accession>
<evidence type="ECO:0000313" key="2">
    <source>
        <dbReference type="EMBL" id="MQT16747.1"/>
    </source>
</evidence>
<name>A0A7C9LFJ4_9SPHN</name>
<keyword evidence="3" id="KW-1185">Reference proteome</keyword>
<feature type="transmembrane region" description="Helical" evidence="1">
    <location>
        <begin position="157"/>
        <end position="174"/>
    </location>
</feature>
<gene>
    <name evidence="2" type="ORF">F3168_05710</name>
</gene>
<dbReference type="AlphaFoldDB" id="A0A7C9LFJ4"/>
<keyword evidence="1" id="KW-0812">Transmembrane</keyword>
<evidence type="ECO:0000313" key="3">
    <source>
        <dbReference type="Proteomes" id="UP000481327"/>
    </source>
</evidence>
<feature type="transmembrane region" description="Helical" evidence="1">
    <location>
        <begin position="91"/>
        <end position="113"/>
    </location>
</feature>
<dbReference type="RefSeq" id="WP_152577208.1">
    <property type="nucleotide sequence ID" value="NZ_JAATJI010000001.1"/>
</dbReference>
<keyword evidence="1" id="KW-0472">Membrane</keyword>
<organism evidence="2 3">
    <name type="scientific">Sandarakinorhabdus fusca</name>
    <dbReference type="NCBI Taxonomy" id="1439888"/>
    <lineage>
        <taxon>Bacteria</taxon>
        <taxon>Pseudomonadati</taxon>
        <taxon>Pseudomonadota</taxon>
        <taxon>Alphaproteobacteria</taxon>
        <taxon>Sphingomonadales</taxon>
        <taxon>Sphingosinicellaceae</taxon>
        <taxon>Sandarakinorhabdus</taxon>
    </lineage>
</organism>
<sequence length="184" mass="21116">MRQRVALVFKYTVYTLLIVNVWLLFRAAGADLVPYKALDQIGWLLILGVFEWETRSPPSDGRRRLFGWPLALEVTGYAFALYALVNYVLDVIWIDIGNSIVWLAISAMIWLDVLVPVHIDTAVHRRRTAIKRLLYSGTVLFAVLWGIEGALLDFYDAALWILCFFAIEMNLLRLEMPARRAARS</sequence>
<dbReference type="Proteomes" id="UP000481327">
    <property type="component" value="Unassembled WGS sequence"/>
</dbReference>
<dbReference type="EMBL" id="WIOL01000002">
    <property type="protein sequence ID" value="MQT16747.1"/>
    <property type="molecule type" value="Genomic_DNA"/>
</dbReference>
<keyword evidence="1" id="KW-1133">Transmembrane helix</keyword>